<keyword evidence="11" id="KW-1185">Reference proteome</keyword>
<comment type="catalytic activity">
    <reaction evidence="1">
        <text>[protein]-peptidylproline (omega=180) = [protein]-peptidylproline (omega=0)</text>
        <dbReference type="Rhea" id="RHEA:16237"/>
        <dbReference type="Rhea" id="RHEA-COMP:10747"/>
        <dbReference type="Rhea" id="RHEA-COMP:10748"/>
        <dbReference type="ChEBI" id="CHEBI:83833"/>
        <dbReference type="ChEBI" id="CHEBI:83834"/>
        <dbReference type="EC" id="5.2.1.8"/>
    </reaction>
</comment>
<feature type="signal peptide" evidence="8">
    <location>
        <begin position="1"/>
        <end position="21"/>
    </location>
</feature>
<dbReference type="Gene3D" id="3.10.50.40">
    <property type="match status" value="1"/>
</dbReference>
<keyword evidence="3 8" id="KW-0732">Signal</keyword>
<dbReference type="Pfam" id="PF13624">
    <property type="entry name" value="SurA_N_3"/>
    <property type="match status" value="1"/>
</dbReference>
<evidence type="ECO:0000256" key="2">
    <source>
        <dbReference type="ARBA" id="ARBA00013194"/>
    </source>
</evidence>
<dbReference type="PROSITE" id="PS50198">
    <property type="entry name" value="PPIC_PPIASE_2"/>
    <property type="match status" value="1"/>
</dbReference>
<evidence type="ECO:0000256" key="1">
    <source>
        <dbReference type="ARBA" id="ARBA00000971"/>
    </source>
</evidence>
<evidence type="ECO:0000256" key="8">
    <source>
        <dbReference type="SAM" id="SignalP"/>
    </source>
</evidence>
<dbReference type="Pfam" id="PF13616">
    <property type="entry name" value="Rotamase_3"/>
    <property type="match status" value="1"/>
</dbReference>
<feature type="compositionally biased region" description="Basic and acidic residues" evidence="7">
    <location>
        <begin position="320"/>
        <end position="336"/>
    </location>
</feature>
<feature type="domain" description="PpiC" evidence="9">
    <location>
        <begin position="168"/>
        <end position="274"/>
    </location>
</feature>
<feature type="region of interest" description="Disordered" evidence="7">
    <location>
        <begin position="320"/>
        <end position="352"/>
    </location>
</feature>
<dbReference type="Gene3D" id="1.10.8.1040">
    <property type="match status" value="1"/>
</dbReference>
<proteinExistence type="predicted"/>
<evidence type="ECO:0000256" key="7">
    <source>
        <dbReference type="SAM" id="MobiDB-lite"/>
    </source>
</evidence>
<dbReference type="InterPro" id="IPR023058">
    <property type="entry name" value="PPIase_PpiC_CS"/>
</dbReference>
<dbReference type="InterPro" id="IPR046357">
    <property type="entry name" value="PPIase_dom_sf"/>
</dbReference>
<keyword evidence="5 6" id="KW-0413">Isomerase</keyword>
<dbReference type="PROSITE" id="PS51257">
    <property type="entry name" value="PROKAR_LIPOPROTEIN"/>
    <property type="match status" value="1"/>
</dbReference>
<reference evidence="10" key="1">
    <citation type="submission" date="2022-12" db="EMBL/GenBank/DDBJ databases">
        <title>Peptostreptococcus.</title>
        <authorList>
            <person name="Lee S.H."/>
        </authorList>
    </citation>
    <scope>NUCLEOTIDE SEQUENCE</scope>
    <source>
        <strain evidence="10">CBA3647</strain>
    </source>
</reference>
<accession>A0ABY7JRC6</accession>
<evidence type="ECO:0000256" key="4">
    <source>
        <dbReference type="ARBA" id="ARBA00023110"/>
    </source>
</evidence>
<feature type="region of interest" description="Disordered" evidence="7">
    <location>
        <begin position="183"/>
        <end position="231"/>
    </location>
</feature>
<dbReference type="InterPro" id="IPR000297">
    <property type="entry name" value="PPIase_PpiC"/>
</dbReference>
<feature type="compositionally biased region" description="Basic and acidic residues" evidence="7">
    <location>
        <begin position="183"/>
        <end position="221"/>
    </location>
</feature>
<dbReference type="RefSeq" id="WP_269311739.1">
    <property type="nucleotide sequence ID" value="NZ_CP114052.1"/>
</dbReference>
<dbReference type="SUPFAM" id="SSF109998">
    <property type="entry name" value="Triger factor/SurA peptide-binding domain-like"/>
    <property type="match status" value="1"/>
</dbReference>
<protein>
    <recommendedName>
        <fullName evidence="2">peptidylprolyl isomerase</fullName>
        <ecNumber evidence="2">5.2.1.8</ecNumber>
    </recommendedName>
</protein>
<sequence>MKKILAILLACSVALSTVACSGGSVATVDGKSISKSEFKKELKLNKWIYQMQYGDGIWKQMEMQDKNYKETIKKNVLESLIQKKLYLSHAEKNKIKPDEKMLKQYKEQNKKMLEDKNTKKSMDEAGVTEDMLDNYAKDAATLAAFYSDLEKKSAPNDKELKEYYDKNNKKIDASHILISTTAKDGKPVSEKEKAELKKKAEEIQKKAKDGEDFSKLAKENSQDPGSVAKGGELGEFGKGVMAPAFEKAAFNLKEGEVSDVVETQFGYHIIKLNKVVNIDFEKAKGELKTTLTQEKAQKTVSDIQSKAKIKKDEEALKKIDFGKIPEAKNTEKKDTNNKNSSTQSKKDEEKKK</sequence>
<organism evidence="10 11">
    <name type="scientific">Peptostreptococcus equinus</name>
    <dbReference type="NCBI Taxonomy" id="3003601"/>
    <lineage>
        <taxon>Bacteria</taxon>
        <taxon>Bacillati</taxon>
        <taxon>Bacillota</taxon>
        <taxon>Clostridia</taxon>
        <taxon>Peptostreptococcales</taxon>
        <taxon>Peptostreptococcaceae</taxon>
        <taxon>Peptostreptococcus</taxon>
    </lineage>
</organism>
<evidence type="ECO:0000256" key="6">
    <source>
        <dbReference type="PROSITE-ProRule" id="PRU00278"/>
    </source>
</evidence>
<evidence type="ECO:0000313" key="10">
    <source>
        <dbReference type="EMBL" id="WAW15046.1"/>
    </source>
</evidence>
<gene>
    <name evidence="10" type="ORF">O0R46_00955</name>
</gene>
<evidence type="ECO:0000256" key="5">
    <source>
        <dbReference type="ARBA" id="ARBA00023235"/>
    </source>
</evidence>
<evidence type="ECO:0000313" key="11">
    <source>
        <dbReference type="Proteomes" id="UP001164187"/>
    </source>
</evidence>
<name>A0ABY7JRC6_9FIRM</name>
<dbReference type="EMBL" id="CP114052">
    <property type="protein sequence ID" value="WAW15046.1"/>
    <property type="molecule type" value="Genomic_DNA"/>
</dbReference>
<evidence type="ECO:0000256" key="3">
    <source>
        <dbReference type="ARBA" id="ARBA00022729"/>
    </source>
</evidence>
<evidence type="ECO:0000259" key="9">
    <source>
        <dbReference type="PROSITE" id="PS50198"/>
    </source>
</evidence>
<dbReference type="GO" id="GO:0003755">
    <property type="term" value="F:peptidyl-prolyl cis-trans isomerase activity"/>
    <property type="evidence" value="ECO:0007669"/>
    <property type="project" value="UniProtKB-EC"/>
</dbReference>
<dbReference type="InterPro" id="IPR027304">
    <property type="entry name" value="Trigger_fact/SurA_dom_sf"/>
</dbReference>
<dbReference type="EC" id="5.2.1.8" evidence="2"/>
<dbReference type="PANTHER" id="PTHR47245:SF1">
    <property type="entry name" value="FOLDASE PROTEIN PRSA"/>
    <property type="match status" value="1"/>
</dbReference>
<dbReference type="PANTHER" id="PTHR47245">
    <property type="entry name" value="PEPTIDYLPROLYL ISOMERASE"/>
    <property type="match status" value="1"/>
</dbReference>
<dbReference type="SUPFAM" id="SSF54534">
    <property type="entry name" value="FKBP-like"/>
    <property type="match status" value="1"/>
</dbReference>
<feature type="chain" id="PRO_5045543988" description="peptidylprolyl isomerase" evidence="8">
    <location>
        <begin position="22"/>
        <end position="352"/>
    </location>
</feature>
<dbReference type="PROSITE" id="PS01096">
    <property type="entry name" value="PPIC_PPIASE_1"/>
    <property type="match status" value="1"/>
</dbReference>
<keyword evidence="4 6" id="KW-0697">Rotamase</keyword>
<dbReference type="InterPro" id="IPR050245">
    <property type="entry name" value="PrsA_foldase"/>
</dbReference>
<dbReference type="Proteomes" id="UP001164187">
    <property type="component" value="Chromosome"/>
</dbReference>